<evidence type="ECO:0000313" key="1">
    <source>
        <dbReference type="EMBL" id="CAB4034468.1"/>
    </source>
</evidence>
<proteinExistence type="predicted"/>
<name>A0A7D9LNU3_PARCT</name>
<protein>
    <submittedName>
        <fullName evidence="1">Uncharacterized protein</fullName>
    </submittedName>
</protein>
<gene>
    <name evidence="1" type="ORF">PACLA_8A015880</name>
</gene>
<comment type="caution">
    <text evidence="1">The sequence shown here is derived from an EMBL/GenBank/DDBJ whole genome shotgun (WGS) entry which is preliminary data.</text>
</comment>
<accession>A0A7D9LNU3</accession>
<sequence>NRALMEELTAERREKERLIRKTQHFQATLSLVHQMTENAMLTHDVEGVEVRLFHMTRFLCLSWKT</sequence>
<reference evidence="1" key="1">
    <citation type="submission" date="2020-04" db="EMBL/GenBank/DDBJ databases">
        <authorList>
            <person name="Alioto T."/>
            <person name="Alioto T."/>
            <person name="Gomez Garrido J."/>
        </authorList>
    </citation>
    <scope>NUCLEOTIDE SEQUENCE</scope>
    <source>
        <strain evidence="1">A484AB</strain>
    </source>
</reference>
<dbReference type="Proteomes" id="UP001152795">
    <property type="component" value="Unassembled WGS sequence"/>
</dbReference>
<organism evidence="1 2">
    <name type="scientific">Paramuricea clavata</name>
    <name type="common">Red gorgonian</name>
    <name type="synonym">Violescent sea-whip</name>
    <dbReference type="NCBI Taxonomy" id="317549"/>
    <lineage>
        <taxon>Eukaryota</taxon>
        <taxon>Metazoa</taxon>
        <taxon>Cnidaria</taxon>
        <taxon>Anthozoa</taxon>
        <taxon>Octocorallia</taxon>
        <taxon>Malacalcyonacea</taxon>
        <taxon>Plexauridae</taxon>
        <taxon>Paramuricea</taxon>
    </lineage>
</organism>
<keyword evidence="2" id="KW-1185">Reference proteome</keyword>
<dbReference type="AlphaFoldDB" id="A0A7D9LNU3"/>
<dbReference type="EMBL" id="CACRXK020020143">
    <property type="protein sequence ID" value="CAB4034468.1"/>
    <property type="molecule type" value="Genomic_DNA"/>
</dbReference>
<evidence type="ECO:0000313" key="2">
    <source>
        <dbReference type="Proteomes" id="UP001152795"/>
    </source>
</evidence>
<feature type="non-terminal residue" evidence="1">
    <location>
        <position position="65"/>
    </location>
</feature>